<feature type="region of interest" description="Disordered" evidence="2">
    <location>
        <begin position="168"/>
        <end position="194"/>
    </location>
</feature>
<feature type="region of interest" description="Disordered" evidence="2">
    <location>
        <begin position="92"/>
        <end position="145"/>
    </location>
</feature>
<proteinExistence type="predicted"/>
<protein>
    <submittedName>
        <fullName evidence="3">Uncharacterized protein</fullName>
    </submittedName>
</protein>
<feature type="region of interest" description="Disordered" evidence="2">
    <location>
        <begin position="237"/>
        <end position="343"/>
    </location>
</feature>
<feature type="coiled-coil region" evidence="1">
    <location>
        <begin position="463"/>
        <end position="497"/>
    </location>
</feature>
<feature type="compositionally biased region" description="Polar residues" evidence="2">
    <location>
        <begin position="177"/>
        <end position="194"/>
    </location>
</feature>
<feature type="compositionally biased region" description="Low complexity" evidence="2">
    <location>
        <begin position="131"/>
        <end position="145"/>
    </location>
</feature>
<feature type="compositionally biased region" description="Basic and acidic residues" evidence="2">
    <location>
        <begin position="256"/>
        <end position="266"/>
    </location>
</feature>
<feature type="compositionally biased region" description="Polar residues" evidence="2">
    <location>
        <begin position="92"/>
        <end position="112"/>
    </location>
</feature>
<feature type="compositionally biased region" description="Low complexity" evidence="2">
    <location>
        <begin position="293"/>
        <end position="303"/>
    </location>
</feature>
<dbReference type="EMBL" id="CAJNNW010037570">
    <property type="protein sequence ID" value="CAE8742983.1"/>
    <property type="molecule type" value="Genomic_DNA"/>
</dbReference>
<feature type="compositionally biased region" description="Polar residues" evidence="2">
    <location>
        <begin position="723"/>
        <end position="732"/>
    </location>
</feature>
<comment type="caution">
    <text evidence="3">The sequence shown here is derived from an EMBL/GenBank/DDBJ whole genome shotgun (WGS) entry which is preliminary data.</text>
</comment>
<feature type="region of interest" description="Disordered" evidence="2">
    <location>
        <begin position="704"/>
        <end position="732"/>
    </location>
</feature>
<evidence type="ECO:0000313" key="3">
    <source>
        <dbReference type="EMBL" id="CAE8742983.1"/>
    </source>
</evidence>
<sequence>MSSAAAPGFWRGSPLAGRQKRLQAPVPSDRDVRGGSSCGYPLQSPLTPRVRLELPTNNSQQAASHSQLQQEVQDIQLIMNYHQTLATSSHPAATSSWAQPTSCFQEPVTQSHVAPRADHPFTPPQPQGAFNTLTDSNSNDYNSSSFGGYNQCNTSGGYNTSLRHVNENTSHRRHDNSNAPSNTANDNKPCSNWSPRIASNSNPCSYAPSLAASSASGPTASAGGLDGYIQHAMMPTTYHHSDNNHHHHNHHNHHSKPNDTNHDHGGFHNGWNSSHNSTGKGNSNFHHNRHNNQNHGSNCNSHGVSAPVASARDVHHHACDGDDYALKRSSSSPTTPTTRNPPIIMLPAAPVAATSIQADTRHADNEGMLGAVHARQSGAVVPSRAWSRAETQDLQDARDVQAAALAFKTALPFLHSSERSEGSRQEAFGATSGDAEFGPLQGHAFSAFSTTAGRLIQEQAGFVSRVEAELLRLGQALEDERQERIALESALKEHGEAWMQQANILSDGTAQLRLQVAQTMEAAIWSGKEIGSVRQELASSVQSSVTVPKPRQLPGPPQGHGVSLEAVAVRLAAVEEQVRVCCKNISQSGDFFAQSVAEVSGNVADMARGLGALETKVSRAEGARCLEPARRAAAGAKDERDDFGAGAGSWCRGLEAQRHQLVEVEVQVQPRPAEAEAEVESQMVHEEPATLGVLGRRIGSCSAGHRAGSLRSGSLVSRELSHSRPTQTALRR</sequence>
<name>A0A813M3X4_POLGL</name>
<evidence type="ECO:0000256" key="1">
    <source>
        <dbReference type="SAM" id="Coils"/>
    </source>
</evidence>
<feature type="compositionally biased region" description="Basic and acidic residues" evidence="2">
    <location>
        <begin position="312"/>
        <end position="326"/>
    </location>
</feature>
<reference evidence="3" key="1">
    <citation type="submission" date="2021-02" db="EMBL/GenBank/DDBJ databases">
        <authorList>
            <person name="Dougan E. K."/>
            <person name="Rhodes N."/>
            <person name="Thang M."/>
            <person name="Chan C."/>
        </authorList>
    </citation>
    <scope>NUCLEOTIDE SEQUENCE</scope>
</reference>
<organism evidence="3 4">
    <name type="scientific">Polarella glacialis</name>
    <name type="common">Dinoflagellate</name>
    <dbReference type="NCBI Taxonomy" id="89957"/>
    <lineage>
        <taxon>Eukaryota</taxon>
        <taxon>Sar</taxon>
        <taxon>Alveolata</taxon>
        <taxon>Dinophyceae</taxon>
        <taxon>Suessiales</taxon>
        <taxon>Suessiaceae</taxon>
        <taxon>Polarella</taxon>
    </lineage>
</organism>
<feature type="compositionally biased region" description="Polar residues" evidence="2">
    <location>
        <begin position="270"/>
        <end position="280"/>
    </location>
</feature>
<accession>A0A813M3X4</accession>
<feature type="compositionally biased region" description="Basic residues" evidence="2">
    <location>
        <begin position="245"/>
        <end position="255"/>
    </location>
</feature>
<dbReference type="Proteomes" id="UP000626109">
    <property type="component" value="Unassembled WGS sequence"/>
</dbReference>
<feature type="region of interest" description="Disordered" evidence="2">
    <location>
        <begin position="1"/>
        <end position="46"/>
    </location>
</feature>
<dbReference type="AlphaFoldDB" id="A0A813M3X4"/>
<feature type="compositionally biased region" description="Low complexity" evidence="2">
    <location>
        <begin position="328"/>
        <end position="342"/>
    </location>
</feature>
<evidence type="ECO:0000256" key="2">
    <source>
        <dbReference type="SAM" id="MobiDB-lite"/>
    </source>
</evidence>
<keyword evidence="1" id="KW-0175">Coiled coil</keyword>
<gene>
    <name evidence="3" type="ORF">PGLA2088_LOCUS51201</name>
</gene>
<evidence type="ECO:0000313" key="4">
    <source>
        <dbReference type="Proteomes" id="UP000626109"/>
    </source>
</evidence>